<name>A0A9P5YW20_9AGAR</name>
<sequence length="432" mass="47551">MQIGLIAMLRVSWFIEEMSNLSDEFLQGSSGLSSESEGFYGGSDTSISPYDSSFEQNTTNFGLDATYCLPQTTFCPQRLATNDSQSVYTGAFSQEQEQNALHFQPEPFTDSHNASDLPDMRRPSYPQLGTDMNIFTQQYTSPICQSTFNPWSNSIDIAQTTSNSVTSPTPTYMLPLSQIPSNASRSSNPPTLPNAFIPLSTSVPSSAYMTPSIYDVLSDISNQIVLNSAQSSSDQRIDGRREQRKLSAPYARPNARFDTAPTATSGPVIGFFTQGIVDADEPSRCIAIDEVPRTPDSTSTSPSPSANPASQLHPLYAPMNLVPVACQFPGCTDSEPLIGLKAWKQHVQKIHHIPTATEPGGICECCGEYVKSSLLRHVVTKHSGVAMKCRLCLRVLRNVRPDVLKKHLRTRRHAIDHADVHAVYYDELQTWN</sequence>
<protein>
    <submittedName>
        <fullName evidence="2">Uncharacterized protein</fullName>
    </submittedName>
</protein>
<accession>A0A9P5YW20</accession>
<organism evidence="2 3">
    <name type="scientific">Pholiota conissans</name>
    <dbReference type="NCBI Taxonomy" id="109636"/>
    <lineage>
        <taxon>Eukaryota</taxon>
        <taxon>Fungi</taxon>
        <taxon>Dikarya</taxon>
        <taxon>Basidiomycota</taxon>
        <taxon>Agaricomycotina</taxon>
        <taxon>Agaricomycetes</taxon>
        <taxon>Agaricomycetidae</taxon>
        <taxon>Agaricales</taxon>
        <taxon>Agaricineae</taxon>
        <taxon>Strophariaceae</taxon>
        <taxon>Pholiota</taxon>
    </lineage>
</organism>
<feature type="compositionally biased region" description="Low complexity" evidence="1">
    <location>
        <begin position="294"/>
        <end position="310"/>
    </location>
</feature>
<evidence type="ECO:0000256" key="1">
    <source>
        <dbReference type="SAM" id="MobiDB-lite"/>
    </source>
</evidence>
<dbReference type="Proteomes" id="UP000807469">
    <property type="component" value="Unassembled WGS sequence"/>
</dbReference>
<dbReference type="EMBL" id="MU155280">
    <property type="protein sequence ID" value="KAF9476838.1"/>
    <property type="molecule type" value="Genomic_DNA"/>
</dbReference>
<dbReference type="AlphaFoldDB" id="A0A9P5YW20"/>
<reference evidence="2" key="1">
    <citation type="submission" date="2020-11" db="EMBL/GenBank/DDBJ databases">
        <authorList>
            <consortium name="DOE Joint Genome Institute"/>
            <person name="Ahrendt S."/>
            <person name="Riley R."/>
            <person name="Andreopoulos W."/>
            <person name="Labutti K."/>
            <person name="Pangilinan J."/>
            <person name="Ruiz-Duenas F.J."/>
            <person name="Barrasa J.M."/>
            <person name="Sanchez-Garcia M."/>
            <person name="Camarero S."/>
            <person name="Miyauchi S."/>
            <person name="Serrano A."/>
            <person name="Linde D."/>
            <person name="Babiker R."/>
            <person name="Drula E."/>
            <person name="Ayuso-Fernandez I."/>
            <person name="Pacheco R."/>
            <person name="Padilla G."/>
            <person name="Ferreira P."/>
            <person name="Barriuso J."/>
            <person name="Kellner H."/>
            <person name="Castanera R."/>
            <person name="Alfaro M."/>
            <person name="Ramirez L."/>
            <person name="Pisabarro A.G."/>
            <person name="Kuo A."/>
            <person name="Tritt A."/>
            <person name="Lipzen A."/>
            <person name="He G."/>
            <person name="Yan M."/>
            <person name="Ng V."/>
            <person name="Cullen D."/>
            <person name="Martin F."/>
            <person name="Rosso M.-N."/>
            <person name="Henrissat B."/>
            <person name="Hibbett D."/>
            <person name="Martinez A.T."/>
            <person name="Grigoriev I.V."/>
        </authorList>
    </citation>
    <scope>NUCLEOTIDE SEQUENCE</scope>
    <source>
        <strain evidence="2">CIRM-BRFM 674</strain>
    </source>
</reference>
<dbReference type="OrthoDB" id="2676167at2759"/>
<proteinExistence type="predicted"/>
<feature type="region of interest" description="Disordered" evidence="1">
    <location>
        <begin position="229"/>
        <end position="262"/>
    </location>
</feature>
<feature type="region of interest" description="Disordered" evidence="1">
    <location>
        <begin position="291"/>
        <end position="312"/>
    </location>
</feature>
<keyword evidence="3" id="KW-1185">Reference proteome</keyword>
<evidence type="ECO:0000313" key="2">
    <source>
        <dbReference type="EMBL" id="KAF9476838.1"/>
    </source>
</evidence>
<gene>
    <name evidence="2" type="ORF">BDN70DRAFT_949741</name>
</gene>
<feature type="compositionally biased region" description="Basic and acidic residues" evidence="1">
    <location>
        <begin position="235"/>
        <end position="245"/>
    </location>
</feature>
<evidence type="ECO:0000313" key="3">
    <source>
        <dbReference type="Proteomes" id="UP000807469"/>
    </source>
</evidence>
<comment type="caution">
    <text evidence="2">The sequence shown here is derived from an EMBL/GenBank/DDBJ whole genome shotgun (WGS) entry which is preliminary data.</text>
</comment>